<evidence type="ECO:0000313" key="6">
    <source>
        <dbReference type="Proteomes" id="UP001457282"/>
    </source>
</evidence>
<reference evidence="5 6" key="1">
    <citation type="journal article" date="2023" name="G3 (Bethesda)">
        <title>A chromosome-length genome assembly and annotation of blackberry (Rubus argutus, cv. 'Hillquist').</title>
        <authorList>
            <person name="Bruna T."/>
            <person name="Aryal R."/>
            <person name="Dudchenko O."/>
            <person name="Sargent D.J."/>
            <person name="Mead D."/>
            <person name="Buti M."/>
            <person name="Cavallini A."/>
            <person name="Hytonen T."/>
            <person name="Andres J."/>
            <person name="Pham M."/>
            <person name="Weisz D."/>
            <person name="Mascagni F."/>
            <person name="Usai G."/>
            <person name="Natali L."/>
            <person name="Bassil N."/>
            <person name="Fernandez G.E."/>
            <person name="Lomsadze A."/>
            <person name="Armour M."/>
            <person name="Olukolu B."/>
            <person name="Poorten T."/>
            <person name="Britton C."/>
            <person name="Davik J."/>
            <person name="Ashrafi H."/>
            <person name="Aiden E.L."/>
            <person name="Borodovsky M."/>
            <person name="Worthington M."/>
        </authorList>
    </citation>
    <scope>NUCLEOTIDE SEQUENCE [LARGE SCALE GENOMIC DNA]</scope>
    <source>
        <strain evidence="5">PI 553951</strain>
    </source>
</reference>
<comment type="caution">
    <text evidence="5">The sequence shown here is derived from an EMBL/GenBank/DDBJ whole genome shotgun (WGS) entry which is preliminary data.</text>
</comment>
<proteinExistence type="inferred from homology"/>
<keyword evidence="3" id="KW-0378">Hydrolase</keyword>
<dbReference type="Pfam" id="PF02902">
    <property type="entry name" value="Peptidase_C48"/>
    <property type="match status" value="1"/>
</dbReference>
<evidence type="ECO:0000259" key="4">
    <source>
        <dbReference type="PROSITE" id="PS50600"/>
    </source>
</evidence>
<dbReference type="AlphaFoldDB" id="A0AAW1WZA9"/>
<dbReference type="SUPFAM" id="SSF54001">
    <property type="entry name" value="Cysteine proteinases"/>
    <property type="match status" value="1"/>
</dbReference>
<evidence type="ECO:0000256" key="3">
    <source>
        <dbReference type="ARBA" id="ARBA00022801"/>
    </source>
</evidence>
<dbReference type="EMBL" id="JBEDUW010000005">
    <property type="protein sequence ID" value="KAK9929343.1"/>
    <property type="molecule type" value="Genomic_DNA"/>
</dbReference>
<organism evidence="5 6">
    <name type="scientific">Rubus argutus</name>
    <name type="common">Southern blackberry</name>
    <dbReference type="NCBI Taxonomy" id="59490"/>
    <lineage>
        <taxon>Eukaryota</taxon>
        <taxon>Viridiplantae</taxon>
        <taxon>Streptophyta</taxon>
        <taxon>Embryophyta</taxon>
        <taxon>Tracheophyta</taxon>
        <taxon>Spermatophyta</taxon>
        <taxon>Magnoliopsida</taxon>
        <taxon>eudicotyledons</taxon>
        <taxon>Gunneridae</taxon>
        <taxon>Pentapetalae</taxon>
        <taxon>rosids</taxon>
        <taxon>fabids</taxon>
        <taxon>Rosales</taxon>
        <taxon>Rosaceae</taxon>
        <taxon>Rosoideae</taxon>
        <taxon>Rosoideae incertae sedis</taxon>
        <taxon>Rubus</taxon>
    </lineage>
</organism>
<gene>
    <name evidence="5" type="ORF">M0R45_026445</name>
</gene>
<evidence type="ECO:0000256" key="1">
    <source>
        <dbReference type="ARBA" id="ARBA00005234"/>
    </source>
</evidence>
<sequence>MHIFIPLNDDKCAHWFLLVMDLNEQQAEVWDNRPDSGSEEHHLEYTSAAVLQIIFANEMTKTRDVYFHFPSFTITVPESNPTMNNNLDSDIFVIRHMQYYNREWFREFNSEDQWIRLALEITNHPRNEMSEFVLVAAAAHNQVDHYVNIACNKMGQGINNAGKILSQS</sequence>
<comment type="similarity">
    <text evidence="1">Belongs to the peptidase C48 family.</text>
</comment>
<keyword evidence="2" id="KW-0645">Protease</keyword>
<dbReference type="GO" id="GO:0006508">
    <property type="term" value="P:proteolysis"/>
    <property type="evidence" value="ECO:0007669"/>
    <property type="project" value="UniProtKB-KW"/>
</dbReference>
<evidence type="ECO:0000256" key="2">
    <source>
        <dbReference type="ARBA" id="ARBA00022670"/>
    </source>
</evidence>
<accession>A0AAW1WZA9</accession>
<dbReference type="GO" id="GO:0008234">
    <property type="term" value="F:cysteine-type peptidase activity"/>
    <property type="evidence" value="ECO:0007669"/>
    <property type="project" value="InterPro"/>
</dbReference>
<dbReference type="InterPro" id="IPR003653">
    <property type="entry name" value="Peptidase_C48_C"/>
</dbReference>
<protein>
    <recommendedName>
        <fullName evidence="4">Ubiquitin-like protease family profile domain-containing protein</fullName>
    </recommendedName>
</protein>
<dbReference type="InterPro" id="IPR038765">
    <property type="entry name" value="Papain-like_cys_pep_sf"/>
</dbReference>
<dbReference type="Gene3D" id="3.40.395.10">
    <property type="entry name" value="Adenoviral Proteinase, Chain A"/>
    <property type="match status" value="1"/>
</dbReference>
<name>A0AAW1WZA9_RUBAR</name>
<dbReference type="PROSITE" id="PS50600">
    <property type="entry name" value="ULP_PROTEASE"/>
    <property type="match status" value="1"/>
</dbReference>
<feature type="domain" description="Ubiquitin-like protease family profile" evidence="4">
    <location>
        <begin position="1"/>
        <end position="100"/>
    </location>
</feature>
<dbReference type="Proteomes" id="UP001457282">
    <property type="component" value="Unassembled WGS sequence"/>
</dbReference>
<evidence type="ECO:0000313" key="5">
    <source>
        <dbReference type="EMBL" id="KAK9929343.1"/>
    </source>
</evidence>
<keyword evidence="6" id="KW-1185">Reference proteome</keyword>